<gene>
    <name evidence="2" type="ORF">KY290_020655</name>
</gene>
<dbReference type="Proteomes" id="UP000826656">
    <property type="component" value="Unassembled WGS sequence"/>
</dbReference>
<keyword evidence="3" id="KW-1185">Reference proteome</keyword>
<feature type="compositionally biased region" description="Basic and acidic residues" evidence="1">
    <location>
        <begin position="13"/>
        <end position="45"/>
    </location>
</feature>
<reference evidence="2 3" key="1">
    <citation type="journal article" date="2021" name="bioRxiv">
        <title>Chromosome-scale and haplotype-resolved genome assembly of a tetraploid potato cultivar.</title>
        <authorList>
            <person name="Sun H."/>
            <person name="Jiao W.-B."/>
            <person name="Krause K."/>
            <person name="Campoy J.A."/>
            <person name="Goel M."/>
            <person name="Folz-Donahue K."/>
            <person name="Kukat C."/>
            <person name="Huettel B."/>
            <person name="Schneeberger K."/>
        </authorList>
    </citation>
    <scope>NUCLEOTIDE SEQUENCE [LARGE SCALE GENOMIC DNA]</scope>
    <source>
        <strain evidence="2">SolTubOtavaFocal</strain>
        <tissue evidence="2">Leaves</tissue>
    </source>
</reference>
<evidence type="ECO:0000313" key="3">
    <source>
        <dbReference type="Proteomes" id="UP000826656"/>
    </source>
</evidence>
<proteinExistence type="predicted"/>
<name>A0ABQ7V1B4_SOLTU</name>
<dbReference type="EMBL" id="JAIVGD010000015">
    <property type="protein sequence ID" value="KAH0757162.1"/>
    <property type="molecule type" value="Genomic_DNA"/>
</dbReference>
<organism evidence="2 3">
    <name type="scientific">Solanum tuberosum</name>
    <name type="common">Potato</name>
    <dbReference type="NCBI Taxonomy" id="4113"/>
    <lineage>
        <taxon>Eukaryota</taxon>
        <taxon>Viridiplantae</taxon>
        <taxon>Streptophyta</taxon>
        <taxon>Embryophyta</taxon>
        <taxon>Tracheophyta</taxon>
        <taxon>Spermatophyta</taxon>
        <taxon>Magnoliopsida</taxon>
        <taxon>eudicotyledons</taxon>
        <taxon>Gunneridae</taxon>
        <taxon>Pentapetalae</taxon>
        <taxon>asterids</taxon>
        <taxon>lamiids</taxon>
        <taxon>Solanales</taxon>
        <taxon>Solanaceae</taxon>
        <taxon>Solanoideae</taxon>
        <taxon>Solaneae</taxon>
        <taxon>Solanum</taxon>
    </lineage>
</organism>
<feature type="region of interest" description="Disordered" evidence="1">
    <location>
        <begin position="1"/>
        <end position="68"/>
    </location>
</feature>
<evidence type="ECO:0000256" key="1">
    <source>
        <dbReference type="SAM" id="MobiDB-lite"/>
    </source>
</evidence>
<comment type="caution">
    <text evidence="2">The sequence shown here is derived from an EMBL/GenBank/DDBJ whole genome shotgun (WGS) entry which is preliminary data.</text>
</comment>
<protein>
    <recommendedName>
        <fullName evidence="4">Nucleolar GTP-binding protein</fullName>
    </recommendedName>
</protein>
<accession>A0ABQ7V1B4</accession>
<evidence type="ECO:0000313" key="2">
    <source>
        <dbReference type="EMBL" id="KAH0757162.1"/>
    </source>
</evidence>
<sequence length="68" mass="7884">MSRPRSEFVPGEGFKDKPQKEQAIKLFKKSDNKRNKDARRGESDRVIPTLKPKHLFSGKRSSGKTDRR</sequence>
<evidence type="ECO:0008006" key="4">
    <source>
        <dbReference type="Google" id="ProtNLM"/>
    </source>
</evidence>